<reference evidence="1 2" key="1">
    <citation type="submission" date="2016-10" db="EMBL/GenBank/DDBJ databases">
        <authorList>
            <person name="de Groot N.N."/>
        </authorList>
    </citation>
    <scope>NUCLEOTIDE SEQUENCE [LARGE SCALE GENOMIC DNA]</scope>
    <source>
        <strain evidence="1 2">DSM 16199</strain>
    </source>
</reference>
<dbReference type="AlphaFoldDB" id="A0A1I4GT77"/>
<keyword evidence="2" id="KW-1185">Reference proteome</keyword>
<evidence type="ECO:0000313" key="2">
    <source>
        <dbReference type="Proteomes" id="UP000199550"/>
    </source>
</evidence>
<evidence type="ECO:0000313" key="1">
    <source>
        <dbReference type="EMBL" id="SFL33109.1"/>
    </source>
</evidence>
<dbReference type="Pfam" id="PF07799">
    <property type="entry name" value="DUF1643"/>
    <property type="match status" value="1"/>
</dbReference>
<accession>A0A1I4GT77</accession>
<dbReference type="Proteomes" id="UP000199550">
    <property type="component" value="Unassembled WGS sequence"/>
</dbReference>
<evidence type="ECO:0008006" key="3">
    <source>
        <dbReference type="Google" id="ProtNLM"/>
    </source>
</evidence>
<gene>
    <name evidence="1" type="ORF">SAMN04488004_11457</name>
</gene>
<organism evidence="1 2">
    <name type="scientific">Loktanella salsilacus</name>
    <dbReference type="NCBI Taxonomy" id="195913"/>
    <lineage>
        <taxon>Bacteria</taxon>
        <taxon>Pseudomonadati</taxon>
        <taxon>Pseudomonadota</taxon>
        <taxon>Alphaproteobacteria</taxon>
        <taxon>Rhodobacterales</taxon>
        <taxon>Roseobacteraceae</taxon>
        <taxon>Loktanella</taxon>
    </lineage>
</organism>
<dbReference type="OrthoDB" id="9807577at2"/>
<dbReference type="STRING" id="195913.SAMN04488004_11457"/>
<name>A0A1I4GT77_9RHOB</name>
<sequence>MIHRTHTADGTTSSALYSDCEAYRYRLDRQWSDAAPLVWIMLNPSTATELANDPTIARCETRARTGGFGGVRIVNLFAYRATAPADLKRAAAPIGPDNDTALVGACGGAGLVVAGWGIHGAHENRAATVLRILRDRGVQIHTLGLTQHGHPRHPLYVAYAAQPEPWPND</sequence>
<dbReference type="RefSeq" id="WP_090190200.1">
    <property type="nucleotide sequence ID" value="NZ_CAXYBM010000002.1"/>
</dbReference>
<dbReference type="GeneID" id="97889593"/>
<dbReference type="EMBL" id="FOTF01000014">
    <property type="protein sequence ID" value="SFL33109.1"/>
    <property type="molecule type" value="Genomic_DNA"/>
</dbReference>
<protein>
    <recommendedName>
        <fullName evidence="3">DUF1643 domain-containing protein</fullName>
    </recommendedName>
</protein>
<proteinExistence type="predicted"/>
<dbReference type="InterPro" id="IPR012441">
    <property type="entry name" value="DUF1643"/>
</dbReference>